<feature type="region of interest" description="Disordered" evidence="1">
    <location>
        <begin position="1"/>
        <end position="33"/>
    </location>
</feature>
<evidence type="ECO:0000313" key="2">
    <source>
        <dbReference type="EMBL" id="CAD6244679.1"/>
    </source>
</evidence>
<sequence>MENPPEDVANTARHTAGPSRAAPGEQGSAGQIPVHHRLGPWRRASAPDANGWQKSTMRELADAVVHRIVRHQAQMGGARSITNVVTRGNRGISGPWPRQHQFGNAGDGHDSGDAPDPQLGPGWGPTFQQAPPVIVAKIPCPVQPGHGTWSSGPRTSGTVSSSTSQSTEASQDFEFRILSQPELPTPRMDPMLHVADTEGPECSSPCLVATEQPLLVMEPEMSPQSADPQTSWASGLVSDEHELTAWPAVLPVVRGGLAGSVGLCHPSEGDNVSRDGLDQLLPFQPTVGSLHFETHNEEPAQPTVGDTLEAHDEGPALNSPTNCCPSVAGSSTVRPNSVQDIIASLKLPLKESLLQSPPRLRVLRA</sequence>
<evidence type="ECO:0000256" key="1">
    <source>
        <dbReference type="SAM" id="MobiDB-lite"/>
    </source>
</evidence>
<dbReference type="Proteomes" id="UP000604825">
    <property type="component" value="Unassembled WGS sequence"/>
</dbReference>
<dbReference type="AlphaFoldDB" id="A0A811PGX8"/>
<dbReference type="EMBL" id="CAJGYO010000007">
    <property type="protein sequence ID" value="CAD6244679.1"/>
    <property type="molecule type" value="Genomic_DNA"/>
</dbReference>
<proteinExistence type="predicted"/>
<feature type="compositionally biased region" description="Low complexity" evidence="1">
    <location>
        <begin position="150"/>
        <end position="170"/>
    </location>
</feature>
<accession>A0A811PGX8</accession>
<reference evidence="2" key="1">
    <citation type="submission" date="2020-10" db="EMBL/GenBank/DDBJ databases">
        <authorList>
            <person name="Han B."/>
            <person name="Lu T."/>
            <person name="Zhao Q."/>
            <person name="Huang X."/>
            <person name="Zhao Y."/>
        </authorList>
    </citation>
    <scope>NUCLEOTIDE SEQUENCE</scope>
</reference>
<feature type="region of interest" description="Disordered" evidence="1">
    <location>
        <begin position="88"/>
        <end position="128"/>
    </location>
</feature>
<organism evidence="2 3">
    <name type="scientific">Miscanthus lutarioriparius</name>
    <dbReference type="NCBI Taxonomy" id="422564"/>
    <lineage>
        <taxon>Eukaryota</taxon>
        <taxon>Viridiplantae</taxon>
        <taxon>Streptophyta</taxon>
        <taxon>Embryophyta</taxon>
        <taxon>Tracheophyta</taxon>
        <taxon>Spermatophyta</taxon>
        <taxon>Magnoliopsida</taxon>
        <taxon>Liliopsida</taxon>
        <taxon>Poales</taxon>
        <taxon>Poaceae</taxon>
        <taxon>PACMAD clade</taxon>
        <taxon>Panicoideae</taxon>
        <taxon>Andropogonodae</taxon>
        <taxon>Andropogoneae</taxon>
        <taxon>Saccharinae</taxon>
        <taxon>Miscanthus</taxon>
    </lineage>
</organism>
<gene>
    <name evidence="2" type="ORF">NCGR_LOCUS29287</name>
</gene>
<name>A0A811PGX8_9POAL</name>
<comment type="caution">
    <text evidence="2">The sequence shown here is derived from an EMBL/GenBank/DDBJ whole genome shotgun (WGS) entry which is preliminary data.</text>
</comment>
<keyword evidence="3" id="KW-1185">Reference proteome</keyword>
<protein>
    <submittedName>
        <fullName evidence="2">Uncharacterized protein</fullName>
    </submittedName>
</protein>
<feature type="region of interest" description="Disordered" evidence="1">
    <location>
        <begin position="144"/>
        <end position="171"/>
    </location>
</feature>
<evidence type="ECO:0000313" key="3">
    <source>
        <dbReference type="Proteomes" id="UP000604825"/>
    </source>
</evidence>